<evidence type="ECO:0000313" key="7">
    <source>
        <dbReference type="EMBL" id="SHE35988.1"/>
    </source>
</evidence>
<keyword evidence="4 5" id="KW-0472">Membrane</keyword>
<evidence type="ECO:0000256" key="3">
    <source>
        <dbReference type="ARBA" id="ARBA00022989"/>
    </source>
</evidence>
<evidence type="ECO:0000256" key="2">
    <source>
        <dbReference type="ARBA" id="ARBA00022692"/>
    </source>
</evidence>
<feature type="transmembrane region" description="Helical" evidence="5">
    <location>
        <begin position="50"/>
        <end position="68"/>
    </location>
</feature>
<protein>
    <submittedName>
        <fullName evidence="7">Putative membrane protein</fullName>
    </submittedName>
</protein>
<gene>
    <name evidence="7" type="ORF">SAMN05443638_101188</name>
</gene>
<feature type="transmembrane region" description="Helical" evidence="5">
    <location>
        <begin position="74"/>
        <end position="95"/>
    </location>
</feature>
<name>A0A1M4SUX3_9CLOT</name>
<evidence type="ECO:0000313" key="8">
    <source>
        <dbReference type="Proteomes" id="UP000184035"/>
    </source>
</evidence>
<evidence type="ECO:0000256" key="4">
    <source>
        <dbReference type="ARBA" id="ARBA00023136"/>
    </source>
</evidence>
<evidence type="ECO:0000256" key="5">
    <source>
        <dbReference type="SAM" id="Phobius"/>
    </source>
</evidence>
<dbReference type="AlphaFoldDB" id="A0A1M4SUX3"/>
<evidence type="ECO:0000256" key="1">
    <source>
        <dbReference type="ARBA" id="ARBA00004127"/>
    </source>
</evidence>
<proteinExistence type="predicted"/>
<dbReference type="InterPro" id="IPR003807">
    <property type="entry name" value="DUF202"/>
</dbReference>
<keyword evidence="8" id="KW-1185">Reference proteome</keyword>
<keyword evidence="2 5" id="KW-0812">Transmembrane</keyword>
<dbReference type="RefSeq" id="WP_242977331.1">
    <property type="nucleotide sequence ID" value="NZ_FQVM01000001.1"/>
</dbReference>
<dbReference type="EMBL" id="FQVM01000001">
    <property type="protein sequence ID" value="SHE35988.1"/>
    <property type="molecule type" value="Genomic_DNA"/>
</dbReference>
<organism evidence="7 8">
    <name type="scientific">Clostridium fallax</name>
    <dbReference type="NCBI Taxonomy" id="1533"/>
    <lineage>
        <taxon>Bacteria</taxon>
        <taxon>Bacillati</taxon>
        <taxon>Bacillota</taxon>
        <taxon>Clostridia</taxon>
        <taxon>Eubacteriales</taxon>
        <taxon>Clostridiaceae</taxon>
        <taxon>Clostridium</taxon>
    </lineage>
</organism>
<dbReference type="Pfam" id="PF02656">
    <property type="entry name" value="DUF202"/>
    <property type="match status" value="1"/>
</dbReference>
<dbReference type="Proteomes" id="UP000184035">
    <property type="component" value="Unassembled WGS sequence"/>
</dbReference>
<reference evidence="7 8" key="1">
    <citation type="submission" date="2016-11" db="EMBL/GenBank/DDBJ databases">
        <authorList>
            <person name="Jaros S."/>
            <person name="Januszkiewicz K."/>
            <person name="Wedrychowicz H."/>
        </authorList>
    </citation>
    <scope>NUCLEOTIDE SEQUENCE [LARGE SCALE GENOMIC DNA]</scope>
    <source>
        <strain evidence="7 8">DSM 2631</strain>
    </source>
</reference>
<dbReference type="GO" id="GO:0012505">
    <property type="term" value="C:endomembrane system"/>
    <property type="evidence" value="ECO:0007669"/>
    <property type="project" value="UniProtKB-SubCell"/>
</dbReference>
<sequence>MENKKEINKEKFLKREKQKIEKIYEFDKEDLILRDLLAADRTILANERTFLSYLRTFISLVIAGCTIIKLSSSIILLCAGIFLIILGIVIGIHGFRVSIKIGKNLKQIKTIKEKYKIN</sequence>
<evidence type="ECO:0000259" key="6">
    <source>
        <dbReference type="Pfam" id="PF02656"/>
    </source>
</evidence>
<feature type="domain" description="DUF202" evidence="6">
    <location>
        <begin position="41"/>
        <end position="97"/>
    </location>
</feature>
<accession>A0A1M4SUX3</accession>
<keyword evidence="3 5" id="KW-1133">Transmembrane helix</keyword>
<comment type="subcellular location">
    <subcellularLocation>
        <location evidence="1">Endomembrane system</location>
        <topology evidence="1">Multi-pass membrane protein</topology>
    </subcellularLocation>
</comment>